<dbReference type="SUPFAM" id="SSF53335">
    <property type="entry name" value="S-adenosyl-L-methionine-dependent methyltransferases"/>
    <property type="match status" value="1"/>
</dbReference>
<dbReference type="GO" id="GO:0032259">
    <property type="term" value="P:methylation"/>
    <property type="evidence" value="ECO:0007669"/>
    <property type="project" value="UniProtKB-KW"/>
</dbReference>
<evidence type="ECO:0000313" key="4">
    <source>
        <dbReference type="Proteomes" id="UP000887320"/>
    </source>
</evidence>
<dbReference type="Proteomes" id="UP000887320">
    <property type="component" value="Unassembled WGS sequence"/>
</dbReference>
<proteinExistence type="predicted"/>
<keyword evidence="2 3" id="KW-0808">Transferase</keyword>
<evidence type="ECO:0000313" key="3">
    <source>
        <dbReference type="EMBL" id="MCF0265771.1"/>
    </source>
</evidence>
<dbReference type="AlphaFoldDB" id="A0A8X8GJ85"/>
<dbReference type="GO" id="GO:0008168">
    <property type="term" value="F:methyltransferase activity"/>
    <property type="evidence" value="ECO:0007669"/>
    <property type="project" value="UniProtKB-KW"/>
</dbReference>
<dbReference type="PANTHER" id="PTHR43619:SF2">
    <property type="entry name" value="S-ADENOSYL-L-METHIONINE-DEPENDENT METHYLTRANSFERASES SUPERFAMILY PROTEIN"/>
    <property type="match status" value="1"/>
</dbReference>
<evidence type="ECO:0000256" key="1">
    <source>
        <dbReference type="ARBA" id="ARBA00022603"/>
    </source>
</evidence>
<dbReference type="InterPro" id="IPR007213">
    <property type="entry name" value="Ppm1/Ppm2/Tcmp"/>
</dbReference>
<evidence type="ECO:0000256" key="2">
    <source>
        <dbReference type="ARBA" id="ARBA00022679"/>
    </source>
</evidence>
<dbReference type="InterPro" id="IPR029063">
    <property type="entry name" value="SAM-dependent_MTases_sf"/>
</dbReference>
<dbReference type="InterPro" id="IPR016874">
    <property type="entry name" value="TcmP-like"/>
</dbReference>
<dbReference type="RefSeq" id="WP_234623820.1">
    <property type="nucleotide sequence ID" value="NZ_JAHWXT010000005.1"/>
</dbReference>
<gene>
    <name evidence="3" type="ORF">KW868_15085</name>
</gene>
<accession>A0A8X8GJ85</accession>
<protein>
    <submittedName>
        <fullName evidence="3">Class I SAM-dependent methyltransferase</fullName>
        <ecNumber evidence="3">2.1.1.-</ecNumber>
    </submittedName>
</protein>
<dbReference type="EC" id="2.1.1.-" evidence="3"/>
<reference evidence="3" key="1">
    <citation type="submission" date="2021-07" db="EMBL/GenBank/DDBJ databases">
        <authorList>
            <person name="Fernandez M."/>
            <person name="Pereira P."/>
            <person name="Torres Tejerizo G.A."/>
            <person name="Gonzalez P."/>
            <person name="Agostini E."/>
        </authorList>
    </citation>
    <scope>NUCLEOTIDE SEQUENCE</scope>
    <source>
        <strain evidence="3">SFC 500-1A</strain>
    </source>
</reference>
<dbReference type="PANTHER" id="PTHR43619">
    <property type="entry name" value="S-ADENOSYL-L-METHIONINE-DEPENDENT METHYLTRANSFERASE YKTD-RELATED"/>
    <property type="match status" value="1"/>
</dbReference>
<dbReference type="PIRSF" id="PIRSF028177">
    <property type="entry name" value="Polyketide_synth_Omtfrase_TcmP"/>
    <property type="match status" value="1"/>
</dbReference>
<dbReference type="EMBL" id="JAHWXT010000005">
    <property type="protein sequence ID" value="MCF0265771.1"/>
    <property type="molecule type" value="Genomic_DNA"/>
</dbReference>
<keyword evidence="1 3" id="KW-0489">Methyltransferase</keyword>
<dbReference type="Gene3D" id="3.40.50.150">
    <property type="entry name" value="Vaccinia Virus protein VP39"/>
    <property type="match status" value="1"/>
</dbReference>
<organism evidence="3 4">
    <name type="scientific">Acinetobacter guillouiae</name>
    <name type="common">Acinetobacter genomosp. 11</name>
    <dbReference type="NCBI Taxonomy" id="106649"/>
    <lineage>
        <taxon>Bacteria</taxon>
        <taxon>Pseudomonadati</taxon>
        <taxon>Pseudomonadota</taxon>
        <taxon>Gammaproteobacteria</taxon>
        <taxon>Moraxellales</taxon>
        <taxon>Moraxellaceae</taxon>
        <taxon>Acinetobacter</taxon>
    </lineage>
</organism>
<comment type="caution">
    <text evidence="3">The sequence shown here is derived from an EMBL/GenBank/DDBJ whole genome shotgun (WGS) entry which is preliminary data.</text>
</comment>
<dbReference type="Pfam" id="PF04072">
    <property type="entry name" value="LCM"/>
    <property type="match status" value="1"/>
</dbReference>
<sequence length="278" mass="32163">MKKISLNLQDEIADTLLITLYAKSVETQKKNPLINDQTACELVEKIDYDFSKYKNKKATSVGVALRSTHFDQKVKDFIQLHHYLNHQPIIVFVGCGLDSRIQRIGKSAEHAEFYQLDIAEVIEQRQQLIPAHKNEHFIASSMLSTTWMDQLKETHPNGHFMFVIEGVLMYFNQAQNQQVLTALAERFSGAELHFDMLNAWMSTKSALHDTVSKTKATFKFGLDDEKDIETWHPKLKHVRTYLFNQFKGWHRMGLMLTTLMSIVPKLKTSSRIVMFKIS</sequence>
<name>A0A8X8GJ85_ACIGI</name>